<proteinExistence type="predicted"/>
<dbReference type="Proteomes" id="UP000199398">
    <property type="component" value="Unassembled WGS sequence"/>
</dbReference>
<organism evidence="1 2">
    <name type="scientific">Saccharopolyspora antimicrobica</name>
    <dbReference type="NCBI Taxonomy" id="455193"/>
    <lineage>
        <taxon>Bacteria</taxon>
        <taxon>Bacillati</taxon>
        <taxon>Actinomycetota</taxon>
        <taxon>Actinomycetes</taxon>
        <taxon>Pseudonocardiales</taxon>
        <taxon>Pseudonocardiaceae</taxon>
        <taxon>Saccharopolyspora</taxon>
    </lineage>
</organism>
<accession>A0A1I4XND5</accession>
<name>A0A1I4XND5_9PSEU</name>
<sequence length="150" mass="16103">MATALHTITTSPVSPPRIAVDQRRFTEQITSVFGPVDTTITEWAPIHGDMGFANLTMPPLVILDWEDFGTGPAMLDYARVWADSFAAPAIVTEQCEAAFAPYLVGWQGLLCRACAVAGLLRYPATEPLLQAAAPVTEKIATELRSSSNPG</sequence>
<dbReference type="InterPro" id="IPR011009">
    <property type="entry name" value="Kinase-like_dom_sf"/>
</dbReference>
<dbReference type="RefSeq" id="WP_093151228.1">
    <property type="nucleotide sequence ID" value="NZ_FOUP01000003.1"/>
</dbReference>
<keyword evidence="1" id="KW-0808">Transferase</keyword>
<dbReference type="GO" id="GO:0016740">
    <property type="term" value="F:transferase activity"/>
    <property type="evidence" value="ECO:0007669"/>
    <property type="project" value="UniProtKB-KW"/>
</dbReference>
<reference evidence="1 2" key="1">
    <citation type="submission" date="2016-10" db="EMBL/GenBank/DDBJ databases">
        <authorList>
            <person name="de Groot N.N."/>
        </authorList>
    </citation>
    <scope>NUCLEOTIDE SEQUENCE [LARGE SCALE GENOMIC DNA]</scope>
    <source>
        <strain evidence="1 2">CPCC 201259</strain>
    </source>
</reference>
<dbReference type="EMBL" id="FOUP01000003">
    <property type="protein sequence ID" value="SFN27136.1"/>
    <property type="molecule type" value="Genomic_DNA"/>
</dbReference>
<evidence type="ECO:0000313" key="2">
    <source>
        <dbReference type="Proteomes" id="UP000199398"/>
    </source>
</evidence>
<protein>
    <submittedName>
        <fullName evidence="1">Phosphotransferase enzyme family protein</fullName>
    </submittedName>
</protein>
<dbReference type="AlphaFoldDB" id="A0A1I4XND5"/>
<dbReference type="STRING" id="455193.SAMN05421805_103512"/>
<dbReference type="SUPFAM" id="SSF56112">
    <property type="entry name" value="Protein kinase-like (PK-like)"/>
    <property type="match status" value="1"/>
</dbReference>
<dbReference type="OrthoDB" id="3680308at2"/>
<evidence type="ECO:0000313" key="1">
    <source>
        <dbReference type="EMBL" id="SFN27136.1"/>
    </source>
</evidence>
<gene>
    <name evidence="1" type="ORF">SAMN05421805_103512</name>
</gene>